<reference evidence="2 3" key="1">
    <citation type="submission" date="2019-02" db="EMBL/GenBank/DDBJ databases">
        <title>Kribbella capetownensis sp. nov. and Kribbella speibonae sp. nov., isolated from soil.</title>
        <authorList>
            <person name="Curtis S.M."/>
            <person name="Norton I."/>
            <person name="Everest G.J."/>
            <person name="Meyers P.R."/>
        </authorList>
    </citation>
    <scope>NUCLEOTIDE SEQUENCE [LARGE SCALE GENOMIC DNA]</scope>
    <source>
        <strain evidence="2 3">KCTC 29219</strain>
    </source>
</reference>
<dbReference type="AlphaFoldDB" id="A0A4R0HI52"/>
<protein>
    <recommendedName>
        <fullName evidence="1">Pyrroline-5-carboxylate reductase catalytic N-terminal domain-containing protein</fullName>
    </recommendedName>
</protein>
<proteinExistence type="predicted"/>
<evidence type="ECO:0000259" key="1">
    <source>
        <dbReference type="Pfam" id="PF03807"/>
    </source>
</evidence>
<organism evidence="2 3">
    <name type="scientific">Kribbella soli</name>
    <dbReference type="NCBI Taxonomy" id="1124743"/>
    <lineage>
        <taxon>Bacteria</taxon>
        <taxon>Bacillati</taxon>
        <taxon>Actinomycetota</taxon>
        <taxon>Actinomycetes</taxon>
        <taxon>Propionibacteriales</taxon>
        <taxon>Kribbellaceae</taxon>
        <taxon>Kribbella</taxon>
    </lineage>
</organism>
<dbReference type="InterPro" id="IPR036291">
    <property type="entry name" value="NAD(P)-bd_dom_sf"/>
</dbReference>
<dbReference type="Gene3D" id="3.40.50.720">
    <property type="entry name" value="NAD(P)-binding Rossmann-like Domain"/>
    <property type="match status" value="1"/>
</dbReference>
<name>A0A4R0HI52_9ACTN</name>
<keyword evidence="3" id="KW-1185">Reference proteome</keyword>
<dbReference type="EMBL" id="SJJZ01000002">
    <property type="protein sequence ID" value="TCC08652.1"/>
    <property type="molecule type" value="Genomic_DNA"/>
</dbReference>
<dbReference type="Proteomes" id="UP000292346">
    <property type="component" value="Unassembled WGS sequence"/>
</dbReference>
<evidence type="ECO:0000313" key="2">
    <source>
        <dbReference type="EMBL" id="TCC08652.1"/>
    </source>
</evidence>
<dbReference type="Pfam" id="PF03807">
    <property type="entry name" value="F420_oxidored"/>
    <property type="match status" value="1"/>
</dbReference>
<dbReference type="SUPFAM" id="SSF51735">
    <property type="entry name" value="NAD(P)-binding Rossmann-fold domains"/>
    <property type="match status" value="1"/>
</dbReference>
<gene>
    <name evidence="2" type="ORF">E0H45_22610</name>
</gene>
<dbReference type="InterPro" id="IPR028939">
    <property type="entry name" value="P5C_Rdtase_cat_N"/>
</dbReference>
<dbReference type="RefSeq" id="WP_131340285.1">
    <property type="nucleotide sequence ID" value="NZ_SJJZ01000002.1"/>
</dbReference>
<sequence>MTTVGFIGSGSIGSAIARLAVAAGHQVMLSNSRGPETLADTVAELGPRASAATREEAAAAREIVVVTVPVTAFPDVPAGPLAGKTVIDTCTYGPDRDRHIPERDGTSLTSSELLLLLRYVPDAMLVKAFNTIFFKHLLSLARPAGAADRSYLLVLRVICLRAQAREVEE</sequence>
<comment type="caution">
    <text evidence="2">The sequence shown here is derived from an EMBL/GenBank/DDBJ whole genome shotgun (WGS) entry which is preliminary data.</text>
</comment>
<evidence type="ECO:0000313" key="3">
    <source>
        <dbReference type="Proteomes" id="UP000292346"/>
    </source>
</evidence>
<feature type="domain" description="Pyrroline-5-carboxylate reductase catalytic N-terminal" evidence="1">
    <location>
        <begin position="3"/>
        <end position="90"/>
    </location>
</feature>
<accession>A0A4R0HI52</accession>
<dbReference type="OrthoDB" id="1523398at2"/>